<dbReference type="PROSITE" id="PS50287">
    <property type="entry name" value="SRCR_2"/>
    <property type="match status" value="3"/>
</dbReference>
<evidence type="ECO:0000256" key="5">
    <source>
        <dbReference type="PROSITE-ProRule" id="PRU00196"/>
    </source>
</evidence>
<dbReference type="PRINTS" id="PR00258">
    <property type="entry name" value="SPERACTRCPTR"/>
</dbReference>
<keyword evidence="8" id="KW-1185">Reference proteome</keyword>
<feature type="disulfide bond" evidence="5">
    <location>
        <begin position="183"/>
        <end position="247"/>
    </location>
</feature>
<evidence type="ECO:0000256" key="1">
    <source>
        <dbReference type="ARBA" id="ARBA00022729"/>
    </source>
</evidence>
<evidence type="ECO:0000256" key="3">
    <source>
        <dbReference type="ARBA" id="ARBA00023157"/>
    </source>
</evidence>
<sequence>NILLDDLSCSGTEQVLWQCSHRGFYVHDCVPLEHVGVICSGNYFLHTASVIDLRLVNGWHRCAGRVELYYHESWGTVCDDQWDIRDADVVCRQLGCGAAVSAHGQARFGEGGGNIVLDDVNCAGDESLLDQCKHRLWGEHNCQHNEDSGVICSVPLVYDLLMGSHPCEGRLEISYRSVWGTVCDDLWDMAAATVVCRQLGCGQAQKAPGMAFFGRGTGNIWLDDIDCKSTEPAVWHCRHRPWGTNNCDHSEDAGVVCESGKSGKYTVYIITTL</sequence>
<evidence type="ECO:0000256" key="4">
    <source>
        <dbReference type="ARBA" id="ARBA00023180"/>
    </source>
</evidence>
<proteinExistence type="predicted"/>
<feature type="non-terminal residue" evidence="7">
    <location>
        <position position="1"/>
    </location>
</feature>
<keyword evidence="3 5" id="KW-1015">Disulfide bond</keyword>
<dbReference type="SUPFAM" id="SSF56487">
    <property type="entry name" value="SRCR-like"/>
    <property type="match status" value="3"/>
</dbReference>
<dbReference type="Gene3D" id="3.10.250.10">
    <property type="entry name" value="SRCR-like domain"/>
    <property type="match status" value="3"/>
</dbReference>
<feature type="disulfide bond" evidence="5">
    <location>
        <begin position="227"/>
        <end position="237"/>
    </location>
</feature>
<dbReference type="PANTHER" id="PTHR47653">
    <property type="entry name" value="PROTEIN BARK BEETLE"/>
    <property type="match status" value="1"/>
</dbReference>
<keyword evidence="2" id="KW-0677">Repeat</keyword>
<reference evidence="7" key="1">
    <citation type="submission" date="2023-05" db="EMBL/GenBank/DDBJ databases">
        <authorList>
            <person name="Stuckert A."/>
        </authorList>
    </citation>
    <scope>NUCLEOTIDE SEQUENCE</scope>
</reference>
<keyword evidence="4" id="KW-0325">Glycoprotein</keyword>
<feature type="disulfide bond" evidence="5">
    <location>
        <begin position="122"/>
        <end position="132"/>
    </location>
</feature>
<feature type="disulfide bond" evidence="5">
    <location>
        <begin position="9"/>
        <end position="19"/>
    </location>
</feature>
<dbReference type="EMBL" id="CATNWA010017817">
    <property type="protein sequence ID" value="CAI9603273.1"/>
    <property type="molecule type" value="Genomic_DNA"/>
</dbReference>
<dbReference type="InterPro" id="IPR036772">
    <property type="entry name" value="SRCR-like_dom_sf"/>
</dbReference>
<dbReference type="Pfam" id="PF00530">
    <property type="entry name" value="SRCR"/>
    <property type="match status" value="3"/>
</dbReference>
<gene>
    <name evidence="7" type="ORF">SPARVUS_LOCUS13285592</name>
</gene>
<evidence type="ECO:0000259" key="6">
    <source>
        <dbReference type="PROSITE" id="PS50287"/>
    </source>
</evidence>
<keyword evidence="1" id="KW-0732">Signal</keyword>
<dbReference type="PROSITE" id="PS00420">
    <property type="entry name" value="SRCR_1"/>
    <property type="match status" value="2"/>
</dbReference>
<name>A0ABN9G701_9NEOB</name>
<feature type="disulfide bond" evidence="5">
    <location>
        <begin position="196"/>
        <end position="257"/>
    </location>
</feature>
<organism evidence="7 8">
    <name type="scientific">Staurois parvus</name>
    <dbReference type="NCBI Taxonomy" id="386267"/>
    <lineage>
        <taxon>Eukaryota</taxon>
        <taxon>Metazoa</taxon>
        <taxon>Chordata</taxon>
        <taxon>Craniata</taxon>
        <taxon>Vertebrata</taxon>
        <taxon>Euteleostomi</taxon>
        <taxon>Amphibia</taxon>
        <taxon>Batrachia</taxon>
        <taxon>Anura</taxon>
        <taxon>Neobatrachia</taxon>
        <taxon>Ranoidea</taxon>
        <taxon>Ranidae</taxon>
        <taxon>Staurois</taxon>
    </lineage>
</organism>
<dbReference type="SMART" id="SM00202">
    <property type="entry name" value="SR"/>
    <property type="match status" value="2"/>
</dbReference>
<dbReference type="Proteomes" id="UP001162483">
    <property type="component" value="Unassembled WGS sequence"/>
</dbReference>
<evidence type="ECO:0000313" key="8">
    <source>
        <dbReference type="Proteomes" id="UP001162483"/>
    </source>
</evidence>
<dbReference type="PANTHER" id="PTHR47653:SF1">
    <property type="entry name" value="DELETED IN MALIGNANT BRAIN TUMORS 1 PROTEIN"/>
    <property type="match status" value="1"/>
</dbReference>
<dbReference type="InterPro" id="IPR001190">
    <property type="entry name" value="SRCR"/>
</dbReference>
<feature type="domain" description="SRCR" evidence="6">
    <location>
        <begin position="158"/>
        <end position="258"/>
    </location>
</feature>
<evidence type="ECO:0000256" key="2">
    <source>
        <dbReference type="ARBA" id="ARBA00022737"/>
    </source>
</evidence>
<comment type="caution">
    <text evidence="7">The sequence shown here is derived from an EMBL/GenBank/DDBJ whole genome shotgun (WGS) entry which is preliminary data.</text>
</comment>
<evidence type="ECO:0000313" key="7">
    <source>
        <dbReference type="EMBL" id="CAI9603273.1"/>
    </source>
</evidence>
<feature type="domain" description="SRCR" evidence="6">
    <location>
        <begin position="53"/>
        <end position="153"/>
    </location>
</feature>
<accession>A0ABN9G701</accession>
<protein>
    <recommendedName>
        <fullName evidence="6">SRCR domain-containing protein</fullName>
    </recommendedName>
</protein>
<feature type="domain" description="SRCR" evidence="6">
    <location>
        <begin position="1"/>
        <end position="40"/>
    </location>
</feature>
<comment type="caution">
    <text evidence="5">Lacks conserved residue(s) required for the propagation of feature annotation.</text>
</comment>
<dbReference type="InterPro" id="IPR053243">
    <property type="entry name" value="SJ_maturation_regulator"/>
</dbReference>
<feature type="disulfide bond" evidence="5">
    <location>
        <begin position="91"/>
        <end position="152"/>
    </location>
</feature>
<feature type="disulfide bond" evidence="5">
    <location>
        <begin position="78"/>
        <end position="142"/>
    </location>
</feature>